<dbReference type="Gene3D" id="1.20.5.990">
    <property type="entry name" value="Nemo cc2-lz domain - 1d5 darpin complex"/>
    <property type="match status" value="1"/>
</dbReference>
<name>A0ABM3GCX6_NEOLC</name>
<dbReference type="InterPro" id="IPR032419">
    <property type="entry name" value="CC2-LZ_dom"/>
</dbReference>
<protein>
    <submittedName>
        <fullName evidence="7">Optineurin isoform X2</fullName>
    </submittedName>
</protein>
<dbReference type="Proteomes" id="UP000829291">
    <property type="component" value="Chromosome 5"/>
</dbReference>
<gene>
    <name evidence="7" type="primary">LOC107227497</name>
</gene>
<feature type="coiled-coil region" evidence="2">
    <location>
        <begin position="622"/>
        <end position="656"/>
    </location>
</feature>
<dbReference type="Pfam" id="PF16516">
    <property type="entry name" value="CC2-LZ"/>
    <property type="match status" value="1"/>
</dbReference>
<feature type="compositionally biased region" description="Low complexity" evidence="3">
    <location>
        <begin position="667"/>
        <end position="689"/>
    </location>
</feature>
<evidence type="ECO:0000259" key="5">
    <source>
        <dbReference type="Pfam" id="PF16516"/>
    </source>
</evidence>
<feature type="domain" description="NF-kappa-B essential modulator NEMO CC2-LZ" evidence="5">
    <location>
        <begin position="564"/>
        <end position="657"/>
    </location>
</feature>
<evidence type="ECO:0000259" key="4">
    <source>
        <dbReference type="Pfam" id="PF11577"/>
    </source>
</evidence>
<dbReference type="Gene3D" id="1.20.5.390">
    <property type="entry name" value="L1 transposable element, trimerization domain"/>
    <property type="match status" value="1"/>
</dbReference>
<dbReference type="InterPro" id="IPR051301">
    <property type="entry name" value="Optineurin/NFkB_EssMod"/>
</dbReference>
<evidence type="ECO:0000313" key="7">
    <source>
        <dbReference type="RefSeq" id="XP_046598123.1"/>
    </source>
</evidence>
<feature type="coiled-coil region" evidence="2">
    <location>
        <begin position="276"/>
        <end position="310"/>
    </location>
</feature>
<dbReference type="Pfam" id="PF11577">
    <property type="entry name" value="NEMO"/>
    <property type="match status" value="1"/>
</dbReference>
<keyword evidence="6" id="KW-1185">Reference proteome</keyword>
<proteinExistence type="predicted"/>
<evidence type="ECO:0000256" key="1">
    <source>
        <dbReference type="ARBA" id="ARBA00023054"/>
    </source>
</evidence>
<sequence>MENVQKSYKDSPQDSPSIETIDPASLLEANIKAGVTDENHLRSLGLIMEDGKPRFKLDEPVTGQTDLSMSGSGLTNFPSAPITQDQDEESFIVFGSDSLNSIQASSMASYIQIQQKSMSTDYSSLISSLSIEETQKKIKELLQENVKLKETLKQNNLAMKQQFNVLAAWQEEIMKVHQSHKQKFSETKALINQLRKENAELKVKASKDSVPSNINDSKIEDLEIQLQTTLLSQKSLQPPREVELEAANSKLVKELNDTKTVCYRLTAEVEHYTALSKHLSQQLKHAKLTIEELNLDLEKLQLNLKEKEELASLADFSIISMSEQTKPSKPWKDKIIEQEKEIEHLRGLINSLECQLNVSSQNTFAPIEIRTRDSSHPPSPDHVQFNENVKQYNETLVRLSELYAKYATRYINVQECLKELIELLQDLEQPEKKEGLGVNEQEKRDKLRSCQARLTKERQAMINERQELTKAQSQFQKIFSDFNSLLYELEILHEENDKLSSLRDNNASVAVTQESPQKSAVDDEQNLAKERLLLEAMKASILQEQKDLNEEKKAINALKEKCQKQDQEEVIKLQEAIKHLQNRNVYLEKCRTTDKETFELLNLEIKSLKSEAEKHPLLLAQVKIYETDFKEEREARERLSAENEKLIHELKKMRQMQVDLVENLEGRSSPRSQQQQSRHQQQQQQQQQSVTASGGEHREEFSRRYCYFCGNFTRSNERHGWHLCNYMD</sequence>
<keyword evidence="1 2" id="KW-0175">Coiled coil</keyword>
<evidence type="ECO:0000313" key="6">
    <source>
        <dbReference type="Proteomes" id="UP000829291"/>
    </source>
</evidence>
<organism evidence="6 7">
    <name type="scientific">Neodiprion lecontei</name>
    <name type="common">Redheaded pine sawfly</name>
    <dbReference type="NCBI Taxonomy" id="441921"/>
    <lineage>
        <taxon>Eukaryota</taxon>
        <taxon>Metazoa</taxon>
        <taxon>Ecdysozoa</taxon>
        <taxon>Arthropoda</taxon>
        <taxon>Hexapoda</taxon>
        <taxon>Insecta</taxon>
        <taxon>Pterygota</taxon>
        <taxon>Neoptera</taxon>
        <taxon>Endopterygota</taxon>
        <taxon>Hymenoptera</taxon>
        <taxon>Tenthredinoidea</taxon>
        <taxon>Diprionidae</taxon>
        <taxon>Diprioninae</taxon>
        <taxon>Neodiprion</taxon>
    </lineage>
</organism>
<dbReference type="GeneID" id="107227497"/>
<dbReference type="InterPro" id="IPR021063">
    <property type="entry name" value="NEMO_N"/>
</dbReference>
<feature type="coiled-coil region" evidence="2">
    <location>
        <begin position="534"/>
        <end position="583"/>
    </location>
</feature>
<accession>A0ABM3GCX6</accession>
<feature type="region of interest" description="Disordered" evidence="3">
    <location>
        <begin position="665"/>
        <end position="696"/>
    </location>
</feature>
<dbReference type="RefSeq" id="XP_046598123.1">
    <property type="nucleotide sequence ID" value="XM_046742167.1"/>
</dbReference>
<feature type="domain" description="NF-kappa-B essential modulator NEMO N-terminal" evidence="4">
    <location>
        <begin position="133"/>
        <end position="198"/>
    </location>
</feature>
<reference evidence="7" key="1">
    <citation type="submission" date="2025-08" db="UniProtKB">
        <authorList>
            <consortium name="RefSeq"/>
        </authorList>
    </citation>
    <scope>IDENTIFICATION</scope>
    <source>
        <tissue evidence="7">Thorax and Abdomen</tissue>
    </source>
</reference>
<evidence type="ECO:0000256" key="3">
    <source>
        <dbReference type="SAM" id="MobiDB-lite"/>
    </source>
</evidence>
<feature type="coiled-coil region" evidence="2">
    <location>
        <begin position="131"/>
        <end position="204"/>
    </location>
</feature>
<evidence type="ECO:0000256" key="2">
    <source>
        <dbReference type="SAM" id="Coils"/>
    </source>
</evidence>
<dbReference type="PANTHER" id="PTHR31553">
    <property type="entry name" value="NF-KAPPA-B ESSENTIAL MODULATOR"/>
    <property type="match status" value="1"/>
</dbReference>
<dbReference type="PANTHER" id="PTHR31553:SF1">
    <property type="entry name" value="NF-KAPPA-B ESSENTIAL MODULATOR"/>
    <property type="match status" value="1"/>
</dbReference>